<dbReference type="PROSITE" id="PS51918">
    <property type="entry name" value="RADICAL_SAM"/>
    <property type="match status" value="1"/>
</dbReference>
<reference evidence="17 18" key="1">
    <citation type="submission" date="2018-04" db="EMBL/GenBank/DDBJ databases">
        <title>Genomic Encyclopedia of Archaeal and Bacterial Type Strains, Phase II (KMG-II): from individual species to whole genera.</title>
        <authorList>
            <person name="Goeker M."/>
        </authorList>
    </citation>
    <scope>NUCLEOTIDE SEQUENCE [LARGE SCALE GENOMIC DNA]</scope>
    <source>
        <strain evidence="17 18">DSM 28823</strain>
    </source>
</reference>
<dbReference type="AlphaFoldDB" id="A0A2T5BXR6"/>
<dbReference type="InterPro" id="IPR022459">
    <property type="entry name" value="Lysine_aminomutase"/>
</dbReference>
<comment type="similarity">
    <text evidence="4">Belongs to the radical SAM superfamily. KamA family.</text>
</comment>
<keyword evidence="12 14" id="KW-0411">Iron-sulfur</keyword>
<dbReference type="InterPro" id="IPR007197">
    <property type="entry name" value="rSAM"/>
</dbReference>
<evidence type="ECO:0000256" key="11">
    <source>
        <dbReference type="ARBA" id="ARBA00023004"/>
    </source>
</evidence>
<evidence type="ECO:0000256" key="13">
    <source>
        <dbReference type="ARBA" id="ARBA00023235"/>
    </source>
</evidence>
<dbReference type="PANTHER" id="PTHR30538">
    <property type="entry name" value="LYSINE 2,3-AMINOMUTASE-RELATED"/>
    <property type="match status" value="1"/>
</dbReference>
<dbReference type="PIRSF" id="PIRSF004911">
    <property type="entry name" value="DUF160"/>
    <property type="match status" value="1"/>
</dbReference>
<accession>A0A2T5BXR6</accession>
<keyword evidence="9 14" id="KW-0479">Metal-binding</keyword>
<dbReference type="NCBIfam" id="TIGR03820">
    <property type="entry name" value="lys_2_3_AblA"/>
    <property type="match status" value="1"/>
</dbReference>
<dbReference type="Gene3D" id="6.10.140.1170">
    <property type="match status" value="1"/>
</dbReference>
<evidence type="ECO:0000256" key="10">
    <source>
        <dbReference type="ARBA" id="ARBA00022898"/>
    </source>
</evidence>
<evidence type="ECO:0000313" key="18">
    <source>
        <dbReference type="Proteomes" id="UP000243525"/>
    </source>
</evidence>
<dbReference type="GO" id="GO:0050066">
    <property type="term" value="F:L-lysine 2,3-aminomutase activity"/>
    <property type="evidence" value="ECO:0007669"/>
    <property type="project" value="UniProtKB-EC"/>
</dbReference>
<evidence type="ECO:0000256" key="14">
    <source>
        <dbReference type="PIRSR" id="PIRSR004911-1"/>
    </source>
</evidence>
<dbReference type="Gene3D" id="3.20.20.70">
    <property type="entry name" value="Aldolase class I"/>
    <property type="match status" value="1"/>
</dbReference>
<dbReference type="GO" id="GO:0046872">
    <property type="term" value="F:metal ion binding"/>
    <property type="evidence" value="ECO:0007669"/>
    <property type="project" value="UniProtKB-KW"/>
</dbReference>
<dbReference type="InterPro" id="IPR025895">
    <property type="entry name" value="LAM_C_dom"/>
</dbReference>
<feature type="modified residue" description="N6-(pyridoxal phosphate)lysine" evidence="15">
    <location>
        <position position="346"/>
    </location>
</feature>
<dbReference type="Pfam" id="PF04055">
    <property type="entry name" value="Radical_SAM"/>
    <property type="match status" value="1"/>
</dbReference>
<sequence length="437" mass="49968">MIYTNSQQALANKIDDKPQLSNWKDWKWQLKHHIRNLEQFEYLTGIRFSDEERAQLEATFAKFPLSITPYYLSLIDKKNYKNDPVFKQAFGAVEELTTLPSELADPLSEDKDSPVEGITHRYPDRVLFHVSNVCAMYCRHCTRKRKVGDIDFVPSKEQLRKGIDYIKQTPQVRDVLLSGGDPLMLPDEKLDWLLSEISQIPHVEIIRLGTRMPVVLPYRVTDKLVSILKKYQPLWINTHFNHPNEITASSREALAKLADGGFPLGNQSVLLADVNDCPRIMKSLLHKLVQNRVRPYYLYQCDLSEGLSHFRTPIGKGIEIMESLIGHTSGFARPTYVIDAPGGGGKIPVMPNYIISWSTNKVVLRNYEGVITTYQEPDSYELKNCDRNCSECTLELNIDGVDENEAIGIEKLLSDSCDTISLIPENNERLQRRDIND</sequence>
<gene>
    <name evidence="17" type="ORF">C8N47_1249</name>
</gene>
<evidence type="ECO:0000259" key="16">
    <source>
        <dbReference type="PROSITE" id="PS51918"/>
    </source>
</evidence>
<proteinExistence type="inferred from homology"/>
<dbReference type="SFLD" id="SFLDG01070">
    <property type="entry name" value="PLP-dependent"/>
    <property type="match status" value="1"/>
</dbReference>
<dbReference type="SFLD" id="SFLDF00283">
    <property type="entry name" value="L-lysine_2_3-aminomutase_(LAM"/>
    <property type="match status" value="1"/>
</dbReference>
<protein>
    <recommendedName>
        <fullName evidence="6">L-lysine 2,3-aminomutase</fullName>
        <ecNumber evidence="5">5.4.3.2</ecNumber>
    </recommendedName>
</protein>
<evidence type="ECO:0000313" key="17">
    <source>
        <dbReference type="EMBL" id="PTN05946.1"/>
    </source>
</evidence>
<evidence type="ECO:0000256" key="9">
    <source>
        <dbReference type="ARBA" id="ARBA00022723"/>
    </source>
</evidence>
<dbReference type="Gene3D" id="6.20.120.40">
    <property type="match status" value="1"/>
</dbReference>
<dbReference type="Pfam" id="PF12544">
    <property type="entry name" value="LAM_C"/>
    <property type="match status" value="1"/>
</dbReference>
<evidence type="ECO:0000256" key="8">
    <source>
        <dbReference type="ARBA" id="ARBA00022691"/>
    </source>
</evidence>
<dbReference type="NCBIfam" id="TIGR00238">
    <property type="entry name" value="KamA family radical SAM protein"/>
    <property type="match status" value="1"/>
</dbReference>
<dbReference type="SFLD" id="SFLDS00029">
    <property type="entry name" value="Radical_SAM"/>
    <property type="match status" value="1"/>
</dbReference>
<feature type="domain" description="Radical SAM core" evidence="16">
    <location>
        <begin position="120"/>
        <end position="332"/>
    </location>
</feature>
<dbReference type="OrthoDB" id="9768064at2"/>
<evidence type="ECO:0000256" key="5">
    <source>
        <dbReference type="ARBA" id="ARBA00012144"/>
    </source>
</evidence>
<feature type="binding site" evidence="14">
    <location>
        <position position="141"/>
    </location>
    <ligand>
        <name>[4Fe-4S] cluster</name>
        <dbReference type="ChEBI" id="CHEBI:49883"/>
        <note>4Fe-4S-S-AdoMet</note>
    </ligand>
</feature>
<dbReference type="InterPro" id="IPR058240">
    <property type="entry name" value="rSAM_sf"/>
</dbReference>
<organism evidence="17 18">
    <name type="scientific">Mangrovibacterium marinum</name>
    <dbReference type="NCBI Taxonomy" id="1639118"/>
    <lineage>
        <taxon>Bacteria</taxon>
        <taxon>Pseudomonadati</taxon>
        <taxon>Bacteroidota</taxon>
        <taxon>Bacteroidia</taxon>
        <taxon>Marinilabiliales</taxon>
        <taxon>Prolixibacteraceae</taxon>
        <taxon>Mangrovibacterium</taxon>
    </lineage>
</organism>
<feature type="binding site" evidence="14">
    <location>
        <position position="134"/>
    </location>
    <ligand>
        <name>[4Fe-4S] cluster</name>
        <dbReference type="ChEBI" id="CHEBI:49883"/>
        <note>4Fe-4S-S-AdoMet</note>
    </ligand>
</feature>
<feature type="binding site" evidence="14">
    <location>
        <position position="138"/>
    </location>
    <ligand>
        <name>[4Fe-4S] cluster</name>
        <dbReference type="ChEBI" id="CHEBI:49883"/>
        <note>4Fe-4S-S-AdoMet</note>
    </ligand>
</feature>
<dbReference type="CDD" id="cd01335">
    <property type="entry name" value="Radical_SAM"/>
    <property type="match status" value="1"/>
</dbReference>
<keyword evidence="7 14" id="KW-0004">4Fe-4S</keyword>
<dbReference type="PANTHER" id="PTHR30538:SF1">
    <property type="entry name" value="L-LYSINE 2,3-AMINOMUTASE"/>
    <property type="match status" value="1"/>
</dbReference>
<evidence type="ECO:0000256" key="1">
    <source>
        <dbReference type="ARBA" id="ARBA00000911"/>
    </source>
</evidence>
<evidence type="ECO:0000256" key="6">
    <source>
        <dbReference type="ARBA" id="ARBA00022363"/>
    </source>
</evidence>
<name>A0A2T5BXR6_9BACT</name>
<keyword evidence="11" id="KW-0408">Iron</keyword>
<comment type="cofactor">
    <cofactor evidence="2 15">
        <name>pyridoxal 5'-phosphate</name>
        <dbReference type="ChEBI" id="CHEBI:597326"/>
    </cofactor>
</comment>
<evidence type="ECO:0000256" key="4">
    <source>
        <dbReference type="ARBA" id="ARBA00008703"/>
    </source>
</evidence>
<dbReference type="EC" id="5.4.3.2" evidence="5"/>
<dbReference type="SUPFAM" id="SSF102114">
    <property type="entry name" value="Radical SAM enzymes"/>
    <property type="match status" value="1"/>
</dbReference>
<dbReference type="EMBL" id="QAAD01000024">
    <property type="protein sequence ID" value="PTN05946.1"/>
    <property type="molecule type" value="Genomic_DNA"/>
</dbReference>
<evidence type="ECO:0000256" key="15">
    <source>
        <dbReference type="PIRSR" id="PIRSR603739-50"/>
    </source>
</evidence>
<comment type="catalytic activity">
    <reaction evidence="1">
        <text>L-lysine = (3S)-3,6-diaminohexanoate</text>
        <dbReference type="Rhea" id="RHEA:19177"/>
        <dbReference type="ChEBI" id="CHEBI:32551"/>
        <dbReference type="ChEBI" id="CHEBI:57434"/>
        <dbReference type="EC" id="5.4.3.2"/>
    </reaction>
</comment>
<dbReference type="RefSeq" id="WP_107823626.1">
    <property type="nucleotide sequence ID" value="NZ_OY782574.1"/>
</dbReference>
<evidence type="ECO:0000256" key="7">
    <source>
        <dbReference type="ARBA" id="ARBA00022485"/>
    </source>
</evidence>
<evidence type="ECO:0000256" key="2">
    <source>
        <dbReference type="ARBA" id="ARBA00001933"/>
    </source>
</evidence>
<comment type="cofactor">
    <cofactor evidence="3">
        <name>[4Fe-4S] cluster</name>
        <dbReference type="ChEBI" id="CHEBI:49883"/>
    </cofactor>
</comment>
<dbReference type="GO" id="GO:0051539">
    <property type="term" value="F:4 iron, 4 sulfur cluster binding"/>
    <property type="evidence" value="ECO:0007669"/>
    <property type="project" value="UniProtKB-KW"/>
</dbReference>
<keyword evidence="13" id="KW-0413">Isomerase</keyword>
<dbReference type="Proteomes" id="UP000243525">
    <property type="component" value="Unassembled WGS sequence"/>
</dbReference>
<keyword evidence="10 15" id="KW-0663">Pyridoxal phosphate</keyword>
<keyword evidence="8" id="KW-0949">S-adenosyl-L-methionine</keyword>
<dbReference type="InterPro" id="IPR013785">
    <property type="entry name" value="Aldolase_TIM"/>
</dbReference>
<dbReference type="InterPro" id="IPR003739">
    <property type="entry name" value="Lys_aminomutase/Glu_NH3_mut"/>
</dbReference>
<evidence type="ECO:0000256" key="12">
    <source>
        <dbReference type="ARBA" id="ARBA00023014"/>
    </source>
</evidence>
<evidence type="ECO:0000256" key="3">
    <source>
        <dbReference type="ARBA" id="ARBA00001966"/>
    </source>
</evidence>
<keyword evidence="18" id="KW-1185">Reference proteome</keyword>
<comment type="caution">
    <text evidence="17">The sequence shown here is derived from an EMBL/GenBank/DDBJ whole genome shotgun (WGS) entry which is preliminary data.</text>
</comment>